<dbReference type="EMBL" id="KZ269996">
    <property type="protein sequence ID" value="OZC09230.1"/>
    <property type="molecule type" value="Genomic_DNA"/>
</dbReference>
<proteinExistence type="predicted"/>
<protein>
    <submittedName>
        <fullName evidence="1 3">Uncharacterized protein</fullName>
    </submittedName>
</protein>
<evidence type="ECO:0000313" key="3">
    <source>
        <dbReference type="WBParaSite" id="OFLC_0000045401-mRNA-1"/>
    </source>
</evidence>
<accession>A0A183GYZ5</accession>
<gene>
    <name evidence="1" type="ORF">X798_03774</name>
</gene>
<keyword evidence="2" id="KW-1185">Reference proteome</keyword>
<sequence length="111" mass="12641">MGDPNKARWSSISTSCEVMKININFVLPDTSEQTSLYLSTLYQGRQPINTIGSRYQKTGDQYDRNEDAISSICFITSNLYVHRDVSVIRILFLPSEVSYKTIVRKIPCGKK</sequence>
<dbReference type="Proteomes" id="UP000242913">
    <property type="component" value="Unassembled WGS sequence"/>
</dbReference>
<evidence type="ECO:0000313" key="2">
    <source>
        <dbReference type="Proteomes" id="UP000242913"/>
    </source>
</evidence>
<organism evidence="3">
    <name type="scientific">Onchocerca flexuosa</name>
    <dbReference type="NCBI Taxonomy" id="387005"/>
    <lineage>
        <taxon>Eukaryota</taxon>
        <taxon>Metazoa</taxon>
        <taxon>Ecdysozoa</taxon>
        <taxon>Nematoda</taxon>
        <taxon>Chromadorea</taxon>
        <taxon>Rhabditida</taxon>
        <taxon>Spirurina</taxon>
        <taxon>Spiruromorpha</taxon>
        <taxon>Filarioidea</taxon>
        <taxon>Onchocercidae</taxon>
        <taxon>Onchocerca</taxon>
    </lineage>
</organism>
<evidence type="ECO:0000313" key="1">
    <source>
        <dbReference type="EMBL" id="OZC09230.1"/>
    </source>
</evidence>
<reference evidence="1 2" key="1">
    <citation type="submission" date="2015-12" db="EMBL/GenBank/DDBJ databases">
        <title>Draft genome of the nematode, Onchocerca flexuosa.</title>
        <authorList>
            <person name="Mitreva M."/>
        </authorList>
    </citation>
    <scope>NUCLEOTIDE SEQUENCE [LARGE SCALE GENOMIC DNA]</scope>
    <source>
        <strain evidence="1">Red Deer</strain>
    </source>
</reference>
<reference evidence="3" key="2">
    <citation type="submission" date="2016-06" db="UniProtKB">
        <authorList>
            <consortium name="WormBaseParasite"/>
        </authorList>
    </citation>
    <scope>IDENTIFICATION</scope>
</reference>
<dbReference type="WBParaSite" id="OFLC_0000045401-mRNA-1">
    <property type="protein sequence ID" value="OFLC_0000045401-mRNA-1"/>
    <property type="gene ID" value="OFLC_0000045401"/>
</dbReference>
<dbReference type="AlphaFoldDB" id="A0A183GYZ5"/>
<name>A0A183GYZ5_9BILA</name>